<comment type="caution">
    <text evidence="2">The sequence shown here is derived from an EMBL/GenBank/DDBJ whole genome shotgun (WGS) entry which is preliminary data.</text>
</comment>
<name>A0ABN2NJ09_9MICO</name>
<feature type="domain" description="Glyoxalase-like" evidence="1">
    <location>
        <begin position="11"/>
        <end position="111"/>
    </location>
</feature>
<sequence length="246" mass="26588">MTTAPRWLTLFLDIPAANHEAGCAFWQAATGHAMSSPRGTHGEFATLVPPAGDAHLRIQSIRTGEFRVHVDLHVDDLDAAVEHALAVGAHLVARPDHAILRSPAGFVFCLVTGHGGTTRATPANWGDHRSLPDQLTVDVAHDAWEREKTFWSELTGWTVAPSARPEFARLRTPPTLPVRVLLQRLDDGATTGHLDIATDHRAAEVARLTRLGARELSGGPSWTVMTGPDHSIFCVTDRDPATGLLP</sequence>
<organism evidence="2 3">
    <name type="scientific">Myceligenerans crystallogenes</name>
    <dbReference type="NCBI Taxonomy" id="316335"/>
    <lineage>
        <taxon>Bacteria</taxon>
        <taxon>Bacillati</taxon>
        <taxon>Actinomycetota</taxon>
        <taxon>Actinomycetes</taxon>
        <taxon>Micrococcales</taxon>
        <taxon>Promicromonosporaceae</taxon>
        <taxon>Myceligenerans</taxon>
    </lineage>
</organism>
<dbReference type="EMBL" id="BAAANL010000007">
    <property type="protein sequence ID" value="GAA1871340.1"/>
    <property type="molecule type" value="Genomic_DNA"/>
</dbReference>
<feature type="domain" description="Glyoxalase-like" evidence="1">
    <location>
        <begin position="136"/>
        <end position="236"/>
    </location>
</feature>
<keyword evidence="3" id="KW-1185">Reference proteome</keyword>
<dbReference type="InterPro" id="IPR029068">
    <property type="entry name" value="Glyas_Bleomycin-R_OHBP_Dase"/>
</dbReference>
<protein>
    <recommendedName>
        <fullName evidence="1">Glyoxalase-like domain-containing protein</fullName>
    </recommendedName>
</protein>
<dbReference type="SUPFAM" id="SSF54593">
    <property type="entry name" value="Glyoxalase/Bleomycin resistance protein/Dihydroxybiphenyl dioxygenase"/>
    <property type="match status" value="1"/>
</dbReference>
<dbReference type="InterPro" id="IPR041581">
    <property type="entry name" value="Glyoxalase_6"/>
</dbReference>
<dbReference type="RefSeq" id="WP_344105055.1">
    <property type="nucleotide sequence ID" value="NZ_BAAANL010000007.1"/>
</dbReference>
<gene>
    <name evidence="2" type="ORF">GCM10009751_33160</name>
</gene>
<evidence type="ECO:0000313" key="3">
    <source>
        <dbReference type="Proteomes" id="UP001501094"/>
    </source>
</evidence>
<evidence type="ECO:0000259" key="1">
    <source>
        <dbReference type="Pfam" id="PF18029"/>
    </source>
</evidence>
<accession>A0ABN2NJ09</accession>
<dbReference type="Pfam" id="PF18029">
    <property type="entry name" value="Glyoxalase_6"/>
    <property type="match status" value="2"/>
</dbReference>
<evidence type="ECO:0000313" key="2">
    <source>
        <dbReference type="EMBL" id="GAA1871340.1"/>
    </source>
</evidence>
<dbReference type="PANTHER" id="PTHR35908:SF1">
    <property type="entry name" value="CONSERVED PROTEIN"/>
    <property type="match status" value="1"/>
</dbReference>
<dbReference type="PANTHER" id="PTHR35908">
    <property type="entry name" value="HYPOTHETICAL FUSION PROTEIN"/>
    <property type="match status" value="1"/>
</dbReference>
<reference evidence="2 3" key="1">
    <citation type="journal article" date="2019" name="Int. J. Syst. Evol. Microbiol.">
        <title>The Global Catalogue of Microorganisms (GCM) 10K type strain sequencing project: providing services to taxonomists for standard genome sequencing and annotation.</title>
        <authorList>
            <consortium name="The Broad Institute Genomics Platform"/>
            <consortium name="The Broad Institute Genome Sequencing Center for Infectious Disease"/>
            <person name="Wu L."/>
            <person name="Ma J."/>
        </authorList>
    </citation>
    <scope>NUCLEOTIDE SEQUENCE [LARGE SCALE GENOMIC DNA]</scope>
    <source>
        <strain evidence="2 3">JCM 14326</strain>
    </source>
</reference>
<dbReference type="Proteomes" id="UP001501094">
    <property type="component" value="Unassembled WGS sequence"/>
</dbReference>
<dbReference type="Gene3D" id="3.10.180.10">
    <property type="entry name" value="2,3-Dihydroxybiphenyl 1,2-Dioxygenase, domain 1"/>
    <property type="match status" value="2"/>
</dbReference>
<proteinExistence type="predicted"/>